<organism evidence="3 4">
    <name type="scientific">Collybiopsis luxurians FD-317 M1</name>
    <dbReference type="NCBI Taxonomy" id="944289"/>
    <lineage>
        <taxon>Eukaryota</taxon>
        <taxon>Fungi</taxon>
        <taxon>Dikarya</taxon>
        <taxon>Basidiomycota</taxon>
        <taxon>Agaricomycotina</taxon>
        <taxon>Agaricomycetes</taxon>
        <taxon>Agaricomycetidae</taxon>
        <taxon>Agaricales</taxon>
        <taxon>Marasmiineae</taxon>
        <taxon>Omphalotaceae</taxon>
        <taxon>Collybiopsis</taxon>
        <taxon>Collybiopsis luxurians</taxon>
    </lineage>
</organism>
<reference evidence="3 4" key="1">
    <citation type="submission" date="2014-04" db="EMBL/GenBank/DDBJ databases">
        <title>Evolutionary Origins and Diversification of the Mycorrhizal Mutualists.</title>
        <authorList>
            <consortium name="DOE Joint Genome Institute"/>
            <consortium name="Mycorrhizal Genomics Consortium"/>
            <person name="Kohler A."/>
            <person name="Kuo A."/>
            <person name="Nagy L.G."/>
            <person name="Floudas D."/>
            <person name="Copeland A."/>
            <person name="Barry K.W."/>
            <person name="Cichocki N."/>
            <person name="Veneault-Fourrey C."/>
            <person name="LaButti K."/>
            <person name="Lindquist E.A."/>
            <person name="Lipzen A."/>
            <person name="Lundell T."/>
            <person name="Morin E."/>
            <person name="Murat C."/>
            <person name="Riley R."/>
            <person name="Ohm R."/>
            <person name="Sun H."/>
            <person name="Tunlid A."/>
            <person name="Henrissat B."/>
            <person name="Grigoriev I.V."/>
            <person name="Hibbett D.S."/>
            <person name="Martin F."/>
        </authorList>
    </citation>
    <scope>NUCLEOTIDE SEQUENCE [LARGE SCALE GENOMIC DNA]</scope>
    <source>
        <strain evidence="3 4">FD-317 M1</strain>
    </source>
</reference>
<evidence type="ECO:0000256" key="1">
    <source>
        <dbReference type="PROSITE-ProRule" id="PRU00266"/>
    </source>
</evidence>
<dbReference type="EMBL" id="KN834807">
    <property type="protein sequence ID" value="KIK55326.1"/>
    <property type="molecule type" value="Genomic_DNA"/>
</dbReference>
<feature type="domain" description="DRBM" evidence="2">
    <location>
        <begin position="269"/>
        <end position="336"/>
    </location>
</feature>
<dbReference type="Pfam" id="PF00035">
    <property type="entry name" value="dsrm"/>
    <property type="match status" value="1"/>
</dbReference>
<evidence type="ECO:0000313" key="3">
    <source>
        <dbReference type="EMBL" id="KIK55326.1"/>
    </source>
</evidence>
<dbReference type="AlphaFoldDB" id="A0A0D0BKN6"/>
<dbReference type="Gene3D" id="3.30.160.20">
    <property type="match status" value="1"/>
</dbReference>
<evidence type="ECO:0000259" key="2">
    <source>
        <dbReference type="PROSITE" id="PS50137"/>
    </source>
</evidence>
<accession>A0A0D0BKN6</accession>
<evidence type="ECO:0000313" key="4">
    <source>
        <dbReference type="Proteomes" id="UP000053593"/>
    </source>
</evidence>
<name>A0A0D0BKN6_9AGAR</name>
<dbReference type="InterPro" id="IPR014720">
    <property type="entry name" value="dsRBD_dom"/>
</dbReference>
<dbReference type="Proteomes" id="UP000053593">
    <property type="component" value="Unassembled WGS sequence"/>
</dbReference>
<dbReference type="HOGENOM" id="CLU_821478_0_0_1"/>
<sequence length="338" mass="37628">MNTRRLLASALKNGDQTVLAALGIQVAYGIASALDYLSRTRTTGCLSNFGIECFEVFSDDKGHTVLSLTPEFASSMPCNEEMNDTLICNSLISKIFEEVNYVAYREKIDRYLEDLAINFSEPGPELNLSYNLFSPTSLETNTIPPSTSSSNDRYPYRRELIWMHLNSDLSLSDIAESYGDFLHTRSPPQVGAESPATVSLPCRLGKRKSEVPHTCHGYGREAVTLTPDAFHNRIVVFNFPSVNERCLLCGKIAKLHVLSVGGRFRGGSLYVTHLNNLAQRNGFLMYFQDSHHGSQHDGYWTSIVYLNNVEHGRATGRTGREAREGAAHQALQILGFHN</sequence>
<keyword evidence="1" id="KW-0694">RNA-binding</keyword>
<dbReference type="GO" id="GO:0003723">
    <property type="term" value="F:RNA binding"/>
    <property type="evidence" value="ECO:0007669"/>
    <property type="project" value="UniProtKB-UniRule"/>
</dbReference>
<dbReference type="SUPFAM" id="SSF54768">
    <property type="entry name" value="dsRNA-binding domain-like"/>
    <property type="match status" value="1"/>
</dbReference>
<dbReference type="PROSITE" id="PS50137">
    <property type="entry name" value="DS_RBD"/>
    <property type="match status" value="1"/>
</dbReference>
<protein>
    <recommendedName>
        <fullName evidence="2">DRBM domain-containing protein</fullName>
    </recommendedName>
</protein>
<dbReference type="SMART" id="SM00358">
    <property type="entry name" value="DSRM"/>
    <property type="match status" value="1"/>
</dbReference>
<keyword evidence="4" id="KW-1185">Reference proteome</keyword>
<proteinExistence type="predicted"/>
<dbReference type="OrthoDB" id="3026831at2759"/>
<gene>
    <name evidence="3" type="ORF">GYMLUDRAFT_841976</name>
</gene>